<dbReference type="KEGG" id="pna:Pnap_0433"/>
<gene>
    <name evidence="1" type="ordered locus">Pnap_0433</name>
</gene>
<dbReference type="HOGENOM" id="CLU_114930_1_0_4"/>
<evidence type="ECO:0000313" key="2">
    <source>
        <dbReference type="Proteomes" id="UP000000644"/>
    </source>
</evidence>
<dbReference type="AlphaFoldDB" id="A1VJC7"/>
<name>A1VJC7_POLNA</name>
<sequence length="185" mass="19133">MVLYRNRRAHAKLRAMQRRTLLALSLASAGVLALAGGAASGLLQPGLDAGGRLSAAGRDVFSAVGRAVLDKSLPQEAGARQRALAGLLDRVDALVQALAPHAQAELSQLLSVLASAPGRHALAGLGQPWAQAPVADLQQALQGMRLSALALRQQAYAALHDIATGAYFADPATWPLLGYPGPLDL</sequence>
<keyword evidence="2" id="KW-1185">Reference proteome</keyword>
<dbReference type="STRING" id="365044.Pnap_0433"/>
<reference evidence="2" key="1">
    <citation type="journal article" date="2009" name="Environ. Microbiol.">
        <title>The genome of Polaromonas naphthalenivorans strain CJ2, isolated from coal tar-contaminated sediment, reveals physiological and metabolic versatility and evolution through extensive horizontal gene transfer.</title>
        <authorList>
            <person name="Yagi J.M."/>
            <person name="Sims D."/>
            <person name="Brettin T."/>
            <person name="Bruce D."/>
            <person name="Madsen E.L."/>
        </authorList>
    </citation>
    <scope>NUCLEOTIDE SEQUENCE [LARGE SCALE GENOMIC DNA]</scope>
    <source>
        <strain evidence="2">CJ2</strain>
    </source>
</reference>
<dbReference type="eggNOG" id="ENOG5033466">
    <property type="taxonomic scope" value="Bacteria"/>
</dbReference>
<proteinExistence type="predicted"/>
<organism evidence="1 2">
    <name type="scientific">Polaromonas naphthalenivorans (strain CJ2)</name>
    <dbReference type="NCBI Taxonomy" id="365044"/>
    <lineage>
        <taxon>Bacteria</taxon>
        <taxon>Pseudomonadati</taxon>
        <taxon>Pseudomonadota</taxon>
        <taxon>Betaproteobacteria</taxon>
        <taxon>Burkholderiales</taxon>
        <taxon>Comamonadaceae</taxon>
        <taxon>Polaromonas</taxon>
    </lineage>
</organism>
<dbReference type="Proteomes" id="UP000000644">
    <property type="component" value="Chromosome"/>
</dbReference>
<dbReference type="EMBL" id="CP000529">
    <property type="protein sequence ID" value="ABM35755.1"/>
    <property type="molecule type" value="Genomic_DNA"/>
</dbReference>
<evidence type="ECO:0000313" key="1">
    <source>
        <dbReference type="EMBL" id="ABM35755.1"/>
    </source>
</evidence>
<accession>A1VJC7</accession>
<protein>
    <submittedName>
        <fullName evidence="1">Uncharacterized protein</fullName>
    </submittedName>
</protein>